<keyword evidence="3" id="KW-1185">Reference proteome</keyword>
<dbReference type="EMBL" id="JAPWTK010000007">
    <property type="protein sequence ID" value="KAJ8960916.1"/>
    <property type="molecule type" value="Genomic_DNA"/>
</dbReference>
<comment type="caution">
    <text evidence="2">The sequence shown here is derived from an EMBL/GenBank/DDBJ whole genome shotgun (WGS) entry which is preliminary data.</text>
</comment>
<feature type="transmembrane region" description="Helical" evidence="1">
    <location>
        <begin position="184"/>
        <end position="208"/>
    </location>
</feature>
<evidence type="ECO:0000313" key="3">
    <source>
        <dbReference type="Proteomes" id="UP001162162"/>
    </source>
</evidence>
<dbReference type="Proteomes" id="UP001162162">
    <property type="component" value="Unassembled WGS sequence"/>
</dbReference>
<keyword evidence="1" id="KW-0812">Transmembrane</keyword>
<evidence type="ECO:0000256" key="1">
    <source>
        <dbReference type="SAM" id="Phobius"/>
    </source>
</evidence>
<keyword evidence="1" id="KW-0472">Membrane</keyword>
<reference evidence="2" key="1">
    <citation type="journal article" date="2023" name="Insect Mol. Biol.">
        <title>Genome sequencing provides insights into the evolution of gene families encoding plant cell wall-degrading enzymes in longhorned beetles.</title>
        <authorList>
            <person name="Shin N.R."/>
            <person name="Okamura Y."/>
            <person name="Kirsch R."/>
            <person name="Pauchet Y."/>
        </authorList>
    </citation>
    <scope>NUCLEOTIDE SEQUENCE</scope>
    <source>
        <strain evidence="2">AMC_N1</strain>
    </source>
</reference>
<dbReference type="AlphaFoldDB" id="A0AAV8ZBE7"/>
<keyword evidence="1" id="KW-1133">Transmembrane helix</keyword>
<organism evidence="2 3">
    <name type="scientific">Aromia moschata</name>
    <dbReference type="NCBI Taxonomy" id="1265417"/>
    <lineage>
        <taxon>Eukaryota</taxon>
        <taxon>Metazoa</taxon>
        <taxon>Ecdysozoa</taxon>
        <taxon>Arthropoda</taxon>
        <taxon>Hexapoda</taxon>
        <taxon>Insecta</taxon>
        <taxon>Pterygota</taxon>
        <taxon>Neoptera</taxon>
        <taxon>Endopterygota</taxon>
        <taxon>Coleoptera</taxon>
        <taxon>Polyphaga</taxon>
        <taxon>Cucujiformia</taxon>
        <taxon>Chrysomeloidea</taxon>
        <taxon>Cerambycidae</taxon>
        <taxon>Cerambycinae</taxon>
        <taxon>Callichromatini</taxon>
        <taxon>Aromia</taxon>
    </lineage>
</organism>
<feature type="transmembrane region" description="Helical" evidence="1">
    <location>
        <begin position="214"/>
        <end position="234"/>
    </location>
</feature>
<protein>
    <submittedName>
        <fullName evidence="2">Uncharacterized protein</fullName>
    </submittedName>
</protein>
<sequence length="246" mass="27169">MAAQCLTEKKSVGGGLEGYSSCQWVKASYGTRTDLFGSIRINGIAQQMSNYAKLNYANAGGWLTGSGKGLKGWDSDQTRRTSWGSLNCESGYSFHYRGVPLSPSCRSMTKVDQRKWLVINKKTRTKETEHRWAHICPPPEGAVYDKHRSQDVESGKTTDPDGAAKGNIVTARRRSAKTRPVRVLIRRIAAMSAVLAVLVGLGAAVWYFLGWVSVVQLILVAVVAYIAAGHYKWLYVALRTAPRDIW</sequence>
<gene>
    <name evidence="2" type="ORF">NQ318_020215</name>
</gene>
<proteinExistence type="predicted"/>
<evidence type="ECO:0000313" key="2">
    <source>
        <dbReference type="EMBL" id="KAJ8960916.1"/>
    </source>
</evidence>
<accession>A0AAV8ZBE7</accession>
<name>A0AAV8ZBE7_9CUCU</name>